<organism evidence="2 3">
    <name type="scientific">Dendrothele bispora (strain CBS 962.96)</name>
    <dbReference type="NCBI Taxonomy" id="1314807"/>
    <lineage>
        <taxon>Eukaryota</taxon>
        <taxon>Fungi</taxon>
        <taxon>Dikarya</taxon>
        <taxon>Basidiomycota</taxon>
        <taxon>Agaricomycotina</taxon>
        <taxon>Agaricomycetes</taxon>
        <taxon>Agaricomycetidae</taxon>
        <taxon>Agaricales</taxon>
        <taxon>Agaricales incertae sedis</taxon>
        <taxon>Dendrothele</taxon>
    </lineage>
</organism>
<reference evidence="2 3" key="1">
    <citation type="journal article" date="2019" name="Nat. Ecol. Evol.">
        <title>Megaphylogeny resolves global patterns of mushroom evolution.</title>
        <authorList>
            <person name="Varga T."/>
            <person name="Krizsan K."/>
            <person name="Foldi C."/>
            <person name="Dima B."/>
            <person name="Sanchez-Garcia M."/>
            <person name="Sanchez-Ramirez S."/>
            <person name="Szollosi G.J."/>
            <person name="Szarkandi J.G."/>
            <person name="Papp V."/>
            <person name="Albert L."/>
            <person name="Andreopoulos W."/>
            <person name="Angelini C."/>
            <person name="Antonin V."/>
            <person name="Barry K.W."/>
            <person name="Bougher N.L."/>
            <person name="Buchanan P."/>
            <person name="Buyck B."/>
            <person name="Bense V."/>
            <person name="Catcheside P."/>
            <person name="Chovatia M."/>
            <person name="Cooper J."/>
            <person name="Damon W."/>
            <person name="Desjardin D."/>
            <person name="Finy P."/>
            <person name="Geml J."/>
            <person name="Haridas S."/>
            <person name="Hughes K."/>
            <person name="Justo A."/>
            <person name="Karasinski D."/>
            <person name="Kautmanova I."/>
            <person name="Kiss B."/>
            <person name="Kocsube S."/>
            <person name="Kotiranta H."/>
            <person name="LaButti K.M."/>
            <person name="Lechner B.E."/>
            <person name="Liimatainen K."/>
            <person name="Lipzen A."/>
            <person name="Lukacs Z."/>
            <person name="Mihaltcheva S."/>
            <person name="Morgado L.N."/>
            <person name="Niskanen T."/>
            <person name="Noordeloos M.E."/>
            <person name="Ohm R.A."/>
            <person name="Ortiz-Santana B."/>
            <person name="Ovrebo C."/>
            <person name="Racz N."/>
            <person name="Riley R."/>
            <person name="Savchenko A."/>
            <person name="Shiryaev A."/>
            <person name="Soop K."/>
            <person name="Spirin V."/>
            <person name="Szebenyi C."/>
            <person name="Tomsovsky M."/>
            <person name="Tulloss R.E."/>
            <person name="Uehling J."/>
            <person name="Grigoriev I.V."/>
            <person name="Vagvolgyi C."/>
            <person name="Papp T."/>
            <person name="Martin F.M."/>
            <person name="Miettinen O."/>
            <person name="Hibbett D.S."/>
            <person name="Nagy L.G."/>
        </authorList>
    </citation>
    <scope>NUCLEOTIDE SEQUENCE [LARGE SCALE GENOMIC DNA]</scope>
    <source>
        <strain evidence="2 3">CBS 962.96</strain>
    </source>
</reference>
<evidence type="ECO:0000256" key="1">
    <source>
        <dbReference type="SAM" id="Phobius"/>
    </source>
</evidence>
<keyword evidence="1" id="KW-0812">Transmembrane</keyword>
<dbReference type="AlphaFoldDB" id="A0A4S8KIJ1"/>
<dbReference type="EMBL" id="ML182591">
    <property type="protein sequence ID" value="THU75237.1"/>
    <property type="molecule type" value="Genomic_DNA"/>
</dbReference>
<feature type="transmembrane region" description="Helical" evidence="1">
    <location>
        <begin position="37"/>
        <end position="64"/>
    </location>
</feature>
<dbReference type="Proteomes" id="UP000297245">
    <property type="component" value="Unassembled WGS sequence"/>
</dbReference>
<evidence type="ECO:0000313" key="2">
    <source>
        <dbReference type="EMBL" id="THU75237.1"/>
    </source>
</evidence>
<keyword evidence="1" id="KW-1133">Transmembrane helix</keyword>
<gene>
    <name evidence="2" type="ORF">K435DRAFT_881292</name>
</gene>
<evidence type="ECO:0000313" key="3">
    <source>
        <dbReference type="Proteomes" id="UP000297245"/>
    </source>
</evidence>
<keyword evidence="3" id="KW-1185">Reference proteome</keyword>
<name>A0A4S8KIJ1_DENBC</name>
<accession>A0A4S8KIJ1</accession>
<proteinExistence type="predicted"/>
<evidence type="ECO:0008006" key="4">
    <source>
        <dbReference type="Google" id="ProtNLM"/>
    </source>
</evidence>
<sequence>MFKTSSQIPTSSFFFLTPIIPSKFSLTFHLLRAYMSFVIMIAVTVGTWGVFWGAFFSPAVFLLLTSFSVEYPSSSSLLGHHDY</sequence>
<keyword evidence="1" id="KW-0472">Membrane</keyword>
<protein>
    <recommendedName>
        <fullName evidence="4">Transmembrane protein</fullName>
    </recommendedName>
</protein>